<feature type="transmembrane region" description="Helical" evidence="1">
    <location>
        <begin position="16"/>
        <end position="39"/>
    </location>
</feature>
<accession>A0AAI8PKW2</accession>
<feature type="transmembrane region" description="Helical" evidence="1">
    <location>
        <begin position="82"/>
        <end position="102"/>
    </location>
</feature>
<evidence type="ECO:0000313" key="3">
    <source>
        <dbReference type="Proteomes" id="UP000265765"/>
    </source>
</evidence>
<sequence>MTTPSVKAQMPRNVRLALVGVWVQAVLNLAAGFLLLAVVNDAVEHGQDEGAGLLRFVAVLSLLIAGALLLCGVLAGKRSNGIRVTVIVIEALGLLSGVLGLFQGGGVGVVPGIVLALVVLRGFSSAEARNWFDQ</sequence>
<gene>
    <name evidence="2" type="ORF">DWG14_00500</name>
</gene>
<keyword evidence="1" id="KW-1133">Transmembrane helix</keyword>
<dbReference type="GeneID" id="91279484"/>
<name>A0AAI8PKW2_9ACTN</name>
<dbReference type="KEGG" id="sge:DWG14_00500"/>
<dbReference type="AlphaFoldDB" id="A0AAI8PKW2"/>
<keyword evidence="1" id="KW-0472">Membrane</keyword>
<feature type="transmembrane region" description="Helical" evidence="1">
    <location>
        <begin position="108"/>
        <end position="124"/>
    </location>
</feature>
<proteinExistence type="predicted"/>
<reference evidence="2 3" key="1">
    <citation type="submission" date="2018-09" db="EMBL/GenBank/DDBJ databases">
        <title>Production of Trimethoprim by Streptomyces sp. 3E-1.</title>
        <authorList>
            <person name="Kang H.J."/>
            <person name="Kim S.B."/>
        </authorList>
    </citation>
    <scope>NUCLEOTIDE SEQUENCE [LARGE SCALE GENOMIC DNA]</scope>
    <source>
        <strain evidence="2 3">3E-1</strain>
    </source>
</reference>
<protein>
    <submittedName>
        <fullName evidence="2">Uncharacterized protein</fullName>
    </submittedName>
</protein>
<dbReference type="Proteomes" id="UP000265765">
    <property type="component" value="Chromosome"/>
</dbReference>
<keyword evidence="1" id="KW-0812">Transmembrane</keyword>
<dbReference type="RefSeq" id="WP_246090865.1">
    <property type="nucleotide sequence ID" value="NZ_CP032427.1"/>
</dbReference>
<organism evidence="2 3">
    <name type="scientific">Streptomyces griseorubiginosus</name>
    <dbReference type="NCBI Taxonomy" id="67304"/>
    <lineage>
        <taxon>Bacteria</taxon>
        <taxon>Bacillati</taxon>
        <taxon>Actinomycetota</taxon>
        <taxon>Actinomycetes</taxon>
        <taxon>Kitasatosporales</taxon>
        <taxon>Streptomycetaceae</taxon>
        <taxon>Streptomyces</taxon>
    </lineage>
</organism>
<evidence type="ECO:0000313" key="2">
    <source>
        <dbReference type="EMBL" id="AYC36291.1"/>
    </source>
</evidence>
<dbReference type="EMBL" id="CP032427">
    <property type="protein sequence ID" value="AYC36291.1"/>
    <property type="molecule type" value="Genomic_DNA"/>
</dbReference>
<feature type="transmembrane region" description="Helical" evidence="1">
    <location>
        <begin position="51"/>
        <end position="75"/>
    </location>
</feature>
<evidence type="ECO:0000256" key="1">
    <source>
        <dbReference type="SAM" id="Phobius"/>
    </source>
</evidence>